<feature type="zinc finger region" description="dksA C4-type" evidence="4">
    <location>
        <begin position="78"/>
        <end position="102"/>
    </location>
</feature>
<dbReference type="RefSeq" id="WP_090754177.1">
    <property type="nucleotide sequence ID" value="NZ_FNGE01000005.1"/>
</dbReference>
<keyword evidence="2" id="KW-0863">Zinc-finger</keyword>
<sequence length="104" mass="11360">MTPEAAREILLARRAELLGNIARIEDQLDDPVPKDWEDAASERQGDEVLTALGQSDQAEIRRIDAALARIAAGEYGDCVQCGNPIAERRLQLLPDTPFCANCSP</sequence>
<dbReference type="InterPro" id="IPR000962">
    <property type="entry name" value="Znf_DskA_TraR"/>
</dbReference>
<reference evidence="8" key="1">
    <citation type="submission" date="2016-10" db="EMBL/GenBank/DDBJ databases">
        <authorList>
            <person name="Varghese N."/>
            <person name="Submissions S."/>
        </authorList>
    </citation>
    <scope>NUCLEOTIDE SEQUENCE [LARGE SCALE GENOMIC DNA]</scope>
    <source>
        <strain evidence="8">CGMCC 1.7655</strain>
    </source>
</reference>
<dbReference type="Pfam" id="PF21173">
    <property type="entry name" value="DksA-like_N"/>
    <property type="match status" value="1"/>
</dbReference>
<evidence type="ECO:0000256" key="3">
    <source>
        <dbReference type="ARBA" id="ARBA00022833"/>
    </source>
</evidence>
<accession>A0A1G9GGY7</accession>
<keyword evidence="1" id="KW-0479">Metal-binding</keyword>
<dbReference type="STRING" id="525640.SAMN04487971_10574"/>
<dbReference type="SUPFAM" id="SSF57716">
    <property type="entry name" value="Glucocorticoid receptor-like (DNA-binding domain)"/>
    <property type="match status" value="1"/>
</dbReference>
<dbReference type="GO" id="GO:0008270">
    <property type="term" value="F:zinc ion binding"/>
    <property type="evidence" value="ECO:0007669"/>
    <property type="project" value="UniProtKB-KW"/>
</dbReference>
<name>A0A1G9GGY7_9RHOB</name>
<evidence type="ECO:0000313" key="7">
    <source>
        <dbReference type="EMBL" id="SDK99949.1"/>
    </source>
</evidence>
<keyword evidence="3" id="KW-0862">Zinc</keyword>
<dbReference type="Pfam" id="PF01258">
    <property type="entry name" value="zf-dskA_traR"/>
    <property type="match status" value="1"/>
</dbReference>
<evidence type="ECO:0000259" key="6">
    <source>
        <dbReference type="Pfam" id="PF21173"/>
    </source>
</evidence>
<dbReference type="OrthoDB" id="1121111at2"/>
<evidence type="ECO:0000256" key="4">
    <source>
        <dbReference type="PROSITE-ProRule" id="PRU00510"/>
    </source>
</evidence>
<evidence type="ECO:0000256" key="2">
    <source>
        <dbReference type="ARBA" id="ARBA00022771"/>
    </source>
</evidence>
<proteinExistence type="predicted"/>
<feature type="domain" description="Zinc finger DksA/TraR C4-type" evidence="5">
    <location>
        <begin position="73"/>
        <end position="102"/>
    </location>
</feature>
<dbReference type="AlphaFoldDB" id="A0A1G9GGY7"/>
<dbReference type="PROSITE" id="PS51128">
    <property type="entry name" value="ZF_DKSA_2"/>
    <property type="match status" value="1"/>
</dbReference>
<protein>
    <submittedName>
        <fullName evidence="7">Transcriptional regulator, TraR/DksA family</fullName>
    </submittedName>
</protein>
<dbReference type="SUPFAM" id="SSF109635">
    <property type="entry name" value="DnaK suppressor protein DksA, alpha-hairpin domain"/>
    <property type="match status" value="1"/>
</dbReference>
<evidence type="ECO:0000259" key="5">
    <source>
        <dbReference type="Pfam" id="PF01258"/>
    </source>
</evidence>
<dbReference type="Gene3D" id="1.20.120.910">
    <property type="entry name" value="DksA, coiled-coil domain"/>
    <property type="match status" value="1"/>
</dbReference>
<dbReference type="PANTHER" id="PTHR33823">
    <property type="entry name" value="RNA POLYMERASE-BINDING TRANSCRIPTION FACTOR DKSA-RELATED"/>
    <property type="match status" value="1"/>
</dbReference>
<keyword evidence="8" id="KW-1185">Reference proteome</keyword>
<gene>
    <name evidence="7" type="ORF">SAMN04487971_10574</name>
</gene>
<feature type="domain" description="DnaK suppressor protein-like N-terminal" evidence="6">
    <location>
        <begin position="7"/>
        <end position="70"/>
    </location>
</feature>
<dbReference type="Proteomes" id="UP000199555">
    <property type="component" value="Unassembled WGS sequence"/>
</dbReference>
<dbReference type="EMBL" id="FNGE01000005">
    <property type="protein sequence ID" value="SDK99949.1"/>
    <property type="molecule type" value="Genomic_DNA"/>
</dbReference>
<dbReference type="InterPro" id="IPR037187">
    <property type="entry name" value="DnaK_N"/>
</dbReference>
<evidence type="ECO:0000313" key="8">
    <source>
        <dbReference type="Proteomes" id="UP000199555"/>
    </source>
</evidence>
<dbReference type="InterPro" id="IPR048487">
    <property type="entry name" value="DksA-like_N"/>
</dbReference>
<organism evidence="7 8">
    <name type="scientific">Paracoccus chinensis</name>
    <dbReference type="NCBI Taxonomy" id="525640"/>
    <lineage>
        <taxon>Bacteria</taxon>
        <taxon>Pseudomonadati</taxon>
        <taxon>Pseudomonadota</taxon>
        <taxon>Alphaproteobacteria</taxon>
        <taxon>Rhodobacterales</taxon>
        <taxon>Paracoccaceae</taxon>
        <taxon>Paracoccus</taxon>
    </lineage>
</organism>
<evidence type="ECO:0000256" key="1">
    <source>
        <dbReference type="ARBA" id="ARBA00022723"/>
    </source>
</evidence>
<dbReference type="PANTHER" id="PTHR33823:SF4">
    <property type="entry name" value="GENERAL STRESS PROTEIN 16O"/>
    <property type="match status" value="1"/>
</dbReference>